<feature type="transmembrane region" description="Helical" evidence="7">
    <location>
        <begin position="215"/>
        <end position="242"/>
    </location>
</feature>
<dbReference type="InterPro" id="IPR003663">
    <property type="entry name" value="Sugar/inositol_transpt"/>
</dbReference>
<dbReference type="PROSITE" id="PS00216">
    <property type="entry name" value="SUGAR_TRANSPORT_1"/>
    <property type="match status" value="1"/>
</dbReference>
<dbReference type="InterPro" id="IPR036259">
    <property type="entry name" value="MFS_trans_sf"/>
</dbReference>
<evidence type="ECO:0000256" key="1">
    <source>
        <dbReference type="ARBA" id="ARBA00004141"/>
    </source>
</evidence>
<feature type="transmembrane region" description="Helical" evidence="7">
    <location>
        <begin position="186"/>
        <end position="209"/>
    </location>
</feature>
<comment type="caution">
    <text evidence="9">The sequence shown here is derived from an EMBL/GenBank/DDBJ whole genome shotgun (WGS) entry which is preliminary data.</text>
</comment>
<evidence type="ECO:0000313" key="9">
    <source>
        <dbReference type="EMBL" id="KOS17767.1"/>
    </source>
</evidence>
<evidence type="ECO:0000256" key="6">
    <source>
        <dbReference type="ARBA" id="ARBA00023136"/>
    </source>
</evidence>
<feature type="transmembrane region" description="Helical" evidence="7">
    <location>
        <begin position="28"/>
        <end position="51"/>
    </location>
</feature>
<evidence type="ECO:0000259" key="8">
    <source>
        <dbReference type="PROSITE" id="PS50850"/>
    </source>
</evidence>
<dbReference type="GO" id="GO:0015798">
    <property type="term" value="P:myo-inositol transport"/>
    <property type="evidence" value="ECO:0007669"/>
    <property type="project" value="UniProtKB-ARBA"/>
</dbReference>
<dbReference type="InterPro" id="IPR005829">
    <property type="entry name" value="Sugar_transporter_CS"/>
</dbReference>
<dbReference type="InterPro" id="IPR020846">
    <property type="entry name" value="MFS_dom"/>
</dbReference>
<sequence>MSWQMWTAFGIMMGSAFNLMVFDAGRNINWRLMLGAPFLPAVPLLVLIYFCPESPRWYIKKRRYREAWKSLLLLRHDPVQAARDLYLISAQLEMESQLVGKTNYLTRITQLFTVPRIRRAHLAALTTMVSQQLCGVNIIAFYSTSIFVEAKLSQRKALLGSFGFGIINWLFSFPAFWTIDSFGRRSLLLFTFPQMFWTLLAAGLCTLISPDTGGLRTGLVCLFVFLFGAFYSPGAGPVPFVYSAEVYPLSHRETGMAFAVASCLLSAALLGMTFPFLLSKLETAGAFGLYACFNIMTLILIFLCVPETKQRSLEELDHVFAVPMRTFMKYQVGVALPWWIKRHLLCQRNAEKPPLYDLDADADGVHKIPYSSREAEYDREDGRL</sequence>
<dbReference type="PROSITE" id="PS50850">
    <property type="entry name" value="MFS"/>
    <property type="match status" value="1"/>
</dbReference>
<name>A0A0M8MVN9_ESCWE</name>
<keyword evidence="10" id="KW-1185">Reference proteome</keyword>
<dbReference type="Gene3D" id="1.20.1250.20">
    <property type="entry name" value="MFS general substrate transporter like domains"/>
    <property type="match status" value="1"/>
</dbReference>
<evidence type="ECO:0000313" key="10">
    <source>
        <dbReference type="Proteomes" id="UP000053831"/>
    </source>
</evidence>
<feature type="transmembrane region" description="Helical" evidence="7">
    <location>
        <begin position="122"/>
        <end position="145"/>
    </location>
</feature>
<comment type="subcellular location">
    <subcellularLocation>
        <location evidence="1">Membrane</location>
        <topology evidence="1">Multi-pass membrane protein</topology>
    </subcellularLocation>
</comment>
<dbReference type="Pfam" id="PF00083">
    <property type="entry name" value="Sugar_tr"/>
    <property type="match status" value="1"/>
</dbReference>
<keyword evidence="6 7" id="KW-0472">Membrane</keyword>
<protein>
    <submittedName>
        <fullName evidence="9">Putative polyol transporter 6</fullName>
    </submittedName>
</protein>
<feature type="domain" description="Major facilitator superfamily (MFS) profile" evidence="8">
    <location>
        <begin position="1"/>
        <end position="309"/>
    </location>
</feature>
<keyword evidence="3" id="KW-0813">Transport</keyword>
<keyword evidence="5 7" id="KW-1133">Transmembrane helix</keyword>
<keyword evidence="4 7" id="KW-0812">Transmembrane</keyword>
<comment type="similarity">
    <text evidence="2">Belongs to the major facilitator superfamily. Sugar transporter (TC 2.A.1.1) family.</text>
</comment>
<dbReference type="PANTHER" id="PTHR48020">
    <property type="entry name" value="PROTON MYO-INOSITOL COTRANSPORTER"/>
    <property type="match status" value="1"/>
</dbReference>
<dbReference type="InterPro" id="IPR005828">
    <property type="entry name" value="MFS_sugar_transport-like"/>
</dbReference>
<dbReference type="SUPFAM" id="SSF103473">
    <property type="entry name" value="MFS general substrate transporter"/>
    <property type="match status" value="1"/>
</dbReference>
<feature type="transmembrane region" description="Helical" evidence="7">
    <location>
        <begin position="284"/>
        <end position="305"/>
    </location>
</feature>
<reference evidence="9 10" key="1">
    <citation type="submission" date="2015-07" db="EMBL/GenBank/DDBJ databases">
        <title>The genome of the fungus Escovopsis weberi, a specialized disease agent of ant agriculture.</title>
        <authorList>
            <person name="de Man T.J."/>
            <person name="Stajich J.E."/>
            <person name="Kubicek C.P."/>
            <person name="Chenthamara K."/>
            <person name="Atanasova L."/>
            <person name="Druzhinina I.S."/>
            <person name="Birnbaum S."/>
            <person name="Barribeau S.M."/>
            <person name="Teiling C."/>
            <person name="Suen G."/>
            <person name="Currie C."/>
            <person name="Gerardo N.M."/>
        </authorList>
    </citation>
    <scope>NUCLEOTIDE SEQUENCE [LARGE SCALE GENOMIC DNA]</scope>
</reference>
<dbReference type="GO" id="GO:0015791">
    <property type="term" value="P:polyol transmembrane transport"/>
    <property type="evidence" value="ECO:0007669"/>
    <property type="project" value="UniProtKB-ARBA"/>
</dbReference>
<proteinExistence type="inferred from homology"/>
<dbReference type="GO" id="GO:0022857">
    <property type="term" value="F:transmembrane transporter activity"/>
    <property type="evidence" value="ECO:0007669"/>
    <property type="project" value="InterPro"/>
</dbReference>
<dbReference type="PRINTS" id="PR00171">
    <property type="entry name" value="SUGRTRNSPORT"/>
</dbReference>
<evidence type="ECO:0000256" key="3">
    <source>
        <dbReference type="ARBA" id="ARBA00022448"/>
    </source>
</evidence>
<evidence type="ECO:0000256" key="2">
    <source>
        <dbReference type="ARBA" id="ARBA00010992"/>
    </source>
</evidence>
<dbReference type="Proteomes" id="UP000053831">
    <property type="component" value="Unassembled WGS sequence"/>
</dbReference>
<evidence type="ECO:0000256" key="5">
    <source>
        <dbReference type="ARBA" id="ARBA00022989"/>
    </source>
</evidence>
<evidence type="ECO:0000256" key="4">
    <source>
        <dbReference type="ARBA" id="ARBA00022692"/>
    </source>
</evidence>
<organism evidence="9 10">
    <name type="scientific">Escovopsis weberi</name>
    <dbReference type="NCBI Taxonomy" id="150374"/>
    <lineage>
        <taxon>Eukaryota</taxon>
        <taxon>Fungi</taxon>
        <taxon>Dikarya</taxon>
        <taxon>Ascomycota</taxon>
        <taxon>Pezizomycotina</taxon>
        <taxon>Sordariomycetes</taxon>
        <taxon>Hypocreomycetidae</taxon>
        <taxon>Hypocreales</taxon>
        <taxon>Hypocreaceae</taxon>
        <taxon>Escovopsis</taxon>
    </lineage>
</organism>
<dbReference type="InterPro" id="IPR050814">
    <property type="entry name" value="Myo-inositol_Transporter"/>
</dbReference>
<accession>A0A0M8MVN9</accession>
<dbReference type="GO" id="GO:0016020">
    <property type="term" value="C:membrane"/>
    <property type="evidence" value="ECO:0007669"/>
    <property type="project" value="UniProtKB-SubCell"/>
</dbReference>
<dbReference type="AlphaFoldDB" id="A0A0M8MVN9"/>
<dbReference type="EMBL" id="LGSR01000022">
    <property type="protein sequence ID" value="KOS17767.1"/>
    <property type="molecule type" value="Genomic_DNA"/>
</dbReference>
<feature type="transmembrane region" description="Helical" evidence="7">
    <location>
        <begin position="5"/>
        <end position="22"/>
    </location>
</feature>
<dbReference type="OrthoDB" id="5290825at2759"/>
<dbReference type="STRING" id="150374.A0A0M8MVN9"/>
<feature type="transmembrane region" description="Helical" evidence="7">
    <location>
        <begin position="254"/>
        <end position="278"/>
    </location>
</feature>
<gene>
    <name evidence="9" type="ORF">ESCO_002776</name>
</gene>
<evidence type="ECO:0000256" key="7">
    <source>
        <dbReference type="SAM" id="Phobius"/>
    </source>
</evidence>
<feature type="transmembrane region" description="Helical" evidence="7">
    <location>
        <begin position="157"/>
        <end position="179"/>
    </location>
</feature>
<dbReference type="PANTHER" id="PTHR48020:SF40">
    <property type="entry name" value="MAJOR FACILITATOR SUPERFAMILY (MFS) PROFILE DOMAIN-CONTAINING PROTEIN"/>
    <property type="match status" value="1"/>
</dbReference>